<protein>
    <submittedName>
        <fullName evidence="12">Calcium/calmodulin-dependent protein kinase type 1</fullName>
    </submittedName>
</protein>
<dbReference type="SMART" id="SM00220">
    <property type="entry name" value="S_TKc"/>
    <property type="match status" value="1"/>
</dbReference>
<dbReference type="GO" id="GO:0005524">
    <property type="term" value="F:ATP binding"/>
    <property type="evidence" value="ECO:0007669"/>
    <property type="project" value="UniProtKB-UniRule"/>
</dbReference>
<sequence>MTRADCTIAILSHLPPSLYYSACSLPQPSLTDALLPSKPHSKLQPALDMHLNPTTQTPSDLTHPPANDFDQLRPSRRLSASHLQPQPLPSPFPTPQTSTSHAPSSPPTMAPVARKEDRYIHASASKSRPAPTQTAPGSLSDRIARRDHYHSGRTQIAKRLRGASPISSSSISSLTELAASTRTTEAAAATTNPAALRTHRRRSSESSATVPSVYLRQQRTRPASDNQLNNALNAPKKRPLAPTDFNLCKMLGSGGTATVFRAEVIPGSPAALVLPVKELALKAVPKKGMTRRAHHYLAREIAIHRNLQQHPNIAGLFEVFEDSAGIYLAMELLRGTDLYTALKRERRGFPESLALQITSQVLEALRYMHSLGYAHRDIKPENIVFTEKPFYADGKLAPIKLIDFGLASARDPNASEKEKLSSEKCGTVRYAAPEIVTETAYVPELCDIWSVGIVLYSIIAHRNPYTGRTEKEVLHQISNVPLSFSTPEWDRVSEDTKQFIRSCLSIRAADRPNAARALQQVHRIVDVLSEQQTAVAFSAKDQLSDVRSCRTKRAHQEYFRGDVSGFSSHVTPDASVPTSRRRDGNSASDGSDSPSSSNGSDGNGQAPNFLDGLLAWFSGGSTPERNGSESAH</sequence>
<feature type="domain" description="Protein kinase" evidence="11">
    <location>
        <begin position="245"/>
        <end position="525"/>
    </location>
</feature>
<dbReference type="SUPFAM" id="SSF56112">
    <property type="entry name" value="Protein kinase-like (PK-like)"/>
    <property type="match status" value="1"/>
</dbReference>
<dbReference type="InterPro" id="IPR008271">
    <property type="entry name" value="Ser/Thr_kinase_AS"/>
</dbReference>
<feature type="compositionally biased region" description="Polar residues" evidence="10">
    <location>
        <begin position="619"/>
        <end position="632"/>
    </location>
</feature>
<keyword evidence="1" id="KW-0723">Serine/threonine-protein kinase</keyword>
<keyword evidence="3 7" id="KW-0547">Nucleotide-binding</keyword>
<feature type="region of interest" description="Disordered" evidence="10">
    <location>
        <begin position="35"/>
        <end position="237"/>
    </location>
</feature>
<keyword evidence="5 7" id="KW-0067">ATP-binding</keyword>
<name>A0A2V3IZE5_9FLOR</name>
<gene>
    <name evidence="12" type="ORF">BWQ96_02776</name>
</gene>
<feature type="compositionally biased region" description="Low complexity" evidence="10">
    <location>
        <begin position="585"/>
        <end position="604"/>
    </location>
</feature>
<proteinExistence type="predicted"/>
<dbReference type="PROSITE" id="PS50011">
    <property type="entry name" value="PROTEIN_KINASE_DOM"/>
    <property type="match status" value="1"/>
</dbReference>
<dbReference type="Gene3D" id="1.10.510.10">
    <property type="entry name" value="Transferase(Phosphotransferase) domain 1"/>
    <property type="match status" value="1"/>
</dbReference>
<dbReference type="Gene3D" id="3.30.200.20">
    <property type="entry name" value="Phosphorylase Kinase, domain 1"/>
    <property type="match status" value="1"/>
</dbReference>
<evidence type="ECO:0000256" key="1">
    <source>
        <dbReference type="ARBA" id="ARBA00022527"/>
    </source>
</evidence>
<evidence type="ECO:0000256" key="9">
    <source>
        <dbReference type="PROSITE-ProRule" id="PRU10141"/>
    </source>
</evidence>
<dbReference type="Proteomes" id="UP000247409">
    <property type="component" value="Unassembled WGS sequence"/>
</dbReference>
<feature type="binding site" evidence="7">
    <location>
        <begin position="381"/>
        <end position="382"/>
    </location>
    <ligand>
        <name>ATP</name>
        <dbReference type="ChEBI" id="CHEBI:30616"/>
    </ligand>
</feature>
<dbReference type="EMBL" id="NBIV01000024">
    <property type="protein sequence ID" value="PXF47445.1"/>
    <property type="molecule type" value="Genomic_DNA"/>
</dbReference>
<evidence type="ECO:0000313" key="13">
    <source>
        <dbReference type="Proteomes" id="UP000247409"/>
    </source>
</evidence>
<feature type="cross-link" description="Glycyl lysine isopeptide (Lys-Gly) (interchain with G-Cter in SUMO2)" evidence="8">
    <location>
        <position position="379"/>
    </location>
</feature>
<dbReference type="GO" id="GO:0004674">
    <property type="term" value="F:protein serine/threonine kinase activity"/>
    <property type="evidence" value="ECO:0007669"/>
    <property type="project" value="UniProtKB-KW"/>
</dbReference>
<dbReference type="InterPro" id="IPR011009">
    <property type="entry name" value="Kinase-like_dom_sf"/>
</dbReference>
<evidence type="ECO:0000256" key="4">
    <source>
        <dbReference type="ARBA" id="ARBA00022777"/>
    </source>
</evidence>
<dbReference type="STRING" id="448386.A0A2V3IZE5"/>
<feature type="active site" description="Proton acceptor" evidence="6">
    <location>
        <position position="377"/>
    </location>
</feature>
<dbReference type="PROSITE" id="PS00108">
    <property type="entry name" value="PROTEIN_KINASE_ST"/>
    <property type="match status" value="1"/>
</dbReference>
<dbReference type="InterPro" id="IPR030616">
    <property type="entry name" value="Aur-like"/>
</dbReference>
<feature type="binding site" evidence="7">
    <location>
        <position position="403"/>
    </location>
    <ligand>
        <name>ATP</name>
        <dbReference type="ChEBI" id="CHEBI:30616"/>
    </ligand>
</feature>
<keyword evidence="2" id="KW-0808">Transferase</keyword>
<evidence type="ECO:0000313" key="12">
    <source>
        <dbReference type="EMBL" id="PXF47445.1"/>
    </source>
</evidence>
<feature type="compositionally biased region" description="Polar residues" evidence="10">
    <location>
        <begin position="124"/>
        <end position="137"/>
    </location>
</feature>
<feature type="binding site" evidence="7 9">
    <location>
        <position position="282"/>
    </location>
    <ligand>
        <name>ATP</name>
        <dbReference type="ChEBI" id="CHEBI:30616"/>
    </ligand>
</feature>
<dbReference type="AlphaFoldDB" id="A0A2V3IZE5"/>
<dbReference type="PROSITE" id="PS00107">
    <property type="entry name" value="PROTEIN_KINASE_ATP"/>
    <property type="match status" value="1"/>
</dbReference>
<keyword evidence="4 12" id="KW-0418">Kinase</keyword>
<dbReference type="InterPro" id="IPR017441">
    <property type="entry name" value="Protein_kinase_ATP_BS"/>
</dbReference>
<dbReference type="OrthoDB" id="541276at2759"/>
<evidence type="ECO:0000256" key="6">
    <source>
        <dbReference type="PIRSR" id="PIRSR630616-1"/>
    </source>
</evidence>
<evidence type="ECO:0000256" key="7">
    <source>
        <dbReference type="PIRSR" id="PIRSR630616-2"/>
    </source>
</evidence>
<evidence type="ECO:0000256" key="3">
    <source>
        <dbReference type="ARBA" id="ARBA00022741"/>
    </source>
</evidence>
<evidence type="ECO:0000256" key="5">
    <source>
        <dbReference type="ARBA" id="ARBA00022840"/>
    </source>
</evidence>
<accession>A0A2V3IZE5</accession>
<comment type="caution">
    <text evidence="12">The sequence shown here is derived from an EMBL/GenBank/DDBJ whole genome shotgun (WGS) entry which is preliminary data.</text>
</comment>
<evidence type="ECO:0000256" key="2">
    <source>
        <dbReference type="ARBA" id="ARBA00022679"/>
    </source>
</evidence>
<dbReference type="InterPro" id="IPR000719">
    <property type="entry name" value="Prot_kinase_dom"/>
</dbReference>
<feature type="compositionally biased region" description="Polar residues" evidence="10">
    <location>
        <begin position="205"/>
        <end position="232"/>
    </location>
</feature>
<evidence type="ECO:0000256" key="8">
    <source>
        <dbReference type="PIRSR" id="PIRSR630616-3"/>
    </source>
</evidence>
<organism evidence="12 13">
    <name type="scientific">Gracilariopsis chorda</name>
    <dbReference type="NCBI Taxonomy" id="448386"/>
    <lineage>
        <taxon>Eukaryota</taxon>
        <taxon>Rhodophyta</taxon>
        <taxon>Florideophyceae</taxon>
        <taxon>Rhodymeniophycidae</taxon>
        <taxon>Gracilariales</taxon>
        <taxon>Gracilariaceae</taxon>
        <taxon>Gracilariopsis</taxon>
    </lineage>
</organism>
<evidence type="ECO:0000259" key="11">
    <source>
        <dbReference type="PROSITE" id="PS50011"/>
    </source>
</evidence>
<feature type="compositionally biased region" description="Low complexity" evidence="10">
    <location>
        <begin position="164"/>
        <end position="196"/>
    </location>
</feature>
<keyword evidence="13" id="KW-1185">Reference proteome</keyword>
<reference evidence="12 13" key="1">
    <citation type="journal article" date="2018" name="Mol. Biol. Evol.">
        <title>Analysis of the draft genome of the red seaweed Gracilariopsis chorda provides insights into genome size evolution in Rhodophyta.</title>
        <authorList>
            <person name="Lee J."/>
            <person name="Yang E.C."/>
            <person name="Graf L."/>
            <person name="Yang J.H."/>
            <person name="Qiu H."/>
            <person name="Zel Zion U."/>
            <person name="Chan C.X."/>
            <person name="Stephens T.G."/>
            <person name="Weber A.P.M."/>
            <person name="Boo G.H."/>
            <person name="Boo S.M."/>
            <person name="Kim K.M."/>
            <person name="Shin Y."/>
            <person name="Jung M."/>
            <person name="Lee S.J."/>
            <person name="Yim H.S."/>
            <person name="Lee J.H."/>
            <person name="Bhattacharya D."/>
            <person name="Yoon H.S."/>
        </authorList>
    </citation>
    <scope>NUCLEOTIDE SEQUENCE [LARGE SCALE GENOMIC DNA]</scope>
    <source>
        <strain evidence="12 13">SKKU-2015</strain>
        <tissue evidence="12">Whole body</tissue>
    </source>
</reference>
<dbReference type="Pfam" id="PF00069">
    <property type="entry name" value="Pkinase"/>
    <property type="match status" value="1"/>
</dbReference>
<evidence type="ECO:0000256" key="10">
    <source>
        <dbReference type="SAM" id="MobiDB-lite"/>
    </source>
</evidence>
<dbReference type="PANTHER" id="PTHR24350">
    <property type="entry name" value="SERINE/THREONINE-PROTEIN KINASE IAL-RELATED"/>
    <property type="match status" value="1"/>
</dbReference>
<feature type="region of interest" description="Disordered" evidence="10">
    <location>
        <begin position="563"/>
        <end position="632"/>
    </location>
</feature>